<comment type="subcellular location">
    <subcellularLocation>
        <location evidence="1">Membrane</location>
        <topology evidence="1">Multi-pass membrane protein</topology>
    </subcellularLocation>
</comment>
<feature type="transmembrane region" description="Helical" evidence="5">
    <location>
        <begin position="330"/>
        <end position="354"/>
    </location>
</feature>
<accession>A0A8H7EG35</accession>
<evidence type="ECO:0000256" key="3">
    <source>
        <dbReference type="ARBA" id="ARBA00022989"/>
    </source>
</evidence>
<protein>
    <recommendedName>
        <fullName evidence="8">RTA1-domain-containing protein</fullName>
    </recommendedName>
</protein>
<evidence type="ECO:0000313" key="6">
    <source>
        <dbReference type="EMBL" id="KAF7677152.1"/>
    </source>
</evidence>
<evidence type="ECO:0000256" key="5">
    <source>
        <dbReference type="SAM" id="Phobius"/>
    </source>
</evidence>
<dbReference type="InterPro" id="IPR007568">
    <property type="entry name" value="RTA1"/>
</dbReference>
<keyword evidence="4 5" id="KW-0472">Membrane</keyword>
<dbReference type="RefSeq" id="XP_038787361.1">
    <property type="nucleotide sequence ID" value="XM_038930411.1"/>
</dbReference>
<feature type="transmembrane region" description="Helical" evidence="5">
    <location>
        <begin position="374"/>
        <end position="394"/>
    </location>
</feature>
<feature type="transmembrane region" description="Helical" evidence="5">
    <location>
        <begin position="268"/>
        <end position="288"/>
    </location>
</feature>
<feature type="transmembrane region" description="Helical" evidence="5">
    <location>
        <begin position="300"/>
        <end position="318"/>
    </location>
</feature>
<evidence type="ECO:0008006" key="8">
    <source>
        <dbReference type="Google" id="ProtNLM"/>
    </source>
</evidence>
<dbReference type="Proteomes" id="UP000596902">
    <property type="component" value="Unassembled WGS sequence"/>
</dbReference>
<dbReference type="AlphaFoldDB" id="A0A8H7EG35"/>
<evidence type="ECO:0000313" key="7">
    <source>
        <dbReference type="Proteomes" id="UP000596902"/>
    </source>
</evidence>
<feature type="transmembrane region" description="Helical" evidence="5">
    <location>
        <begin position="449"/>
        <end position="467"/>
    </location>
</feature>
<gene>
    <name evidence="6" type="ORF">GT037_005364</name>
</gene>
<dbReference type="GeneID" id="62203589"/>
<keyword evidence="2 5" id="KW-0812">Transmembrane</keyword>
<keyword evidence="7" id="KW-1185">Reference proteome</keyword>
<feature type="transmembrane region" description="Helical" evidence="5">
    <location>
        <begin position="159"/>
        <end position="181"/>
    </location>
</feature>
<sequence>MSEGKGYEEYVFYRYTPTLAGVVIFVLLFECTTIYHAWQTCRKRSWFMVPIIIGGIFETIGYIGRALSHNDREALGPYVIQTLLLLLGPALFAASIYMILGRIILLTDGERYSLIRRTWLTKIFVGGDVLSFLTQSGGGGIMSGADEDNPDNMKIGEKVIIVGLCIQVIFFGFFVLTAFVFQKRGREHLLALEGWVLWRKHLYVLYGTSVLILVRSVFRVAEYAQGNDGFGTFISSSFLLTTTSLRRLRISSGEMALQGQFFFSYKPSVAAVVIAALVFSAITAIHVYRFVKNHKTKRIRLLLVLSMASFNEVLGYALRIPGSRSSRTGAIHALSPLLLIFTPLMVTSVIYYIFSKISTAVAPHCVPLKSSLMLKILSGVDLVCQLAISAGVMVAARANSSAGKGVLLAAIAIHVSNAMGFVVAVVIWQRRVGGKWIGGLDHLSISTQRDVLAIYIATGLIMLRSLLRFIEFACGPNGPFQDHEAPFYIYDFLPMAVVLITCIQWYDSDNIPASYRSRNWELEEVGVQDA</sequence>
<dbReference type="EMBL" id="JAAABM010000006">
    <property type="protein sequence ID" value="KAF7677152.1"/>
    <property type="molecule type" value="Genomic_DNA"/>
</dbReference>
<proteinExistence type="predicted"/>
<comment type="caution">
    <text evidence="6">The sequence shown here is derived from an EMBL/GenBank/DDBJ whole genome shotgun (WGS) entry which is preliminary data.</text>
</comment>
<dbReference type="Pfam" id="PF04479">
    <property type="entry name" value="RTA1"/>
    <property type="match status" value="2"/>
</dbReference>
<feature type="transmembrane region" description="Helical" evidence="5">
    <location>
        <begin position="406"/>
        <end position="428"/>
    </location>
</feature>
<feature type="transmembrane region" description="Helical" evidence="5">
    <location>
        <begin position="487"/>
        <end position="506"/>
    </location>
</feature>
<feature type="transmembrane region" description="Helical" evidence="5">
    <location>
        <begin position="83"/>
        <end position="107"/>
    </location>
</feature>
<dbReference type="PANTHER" id="PTHR31465:SF1">
    <property type="entry name" value="PROTEIN RTA1-RELATED"/>
    <property type="match status" value="1"/>
</dbReference>
<reference evidence="6" key="2">
    <citation type="submission" date="2020-08" db="EMBL/GenBank/DDBJ databases">
        <title>Draft Genome Sequence of Cumin Blight Pathogen Alternaria burnsii.</title>
        <authorList>
            <person name="Feng Z."/>
        </authorList>
    </citation>
    <scope>NUCLEOTIDE SEQUENCE</scope>
    <source>
        <strain evidence="6">CBS107.38</strain>
    </source>
</reference>
<organism evidence="6 7">
    <name type="scientific">Alternaria burnsii</name>
    <dbReference type="NCBI Taxonomy" id="1187904"/>
    <lineage>
        <taxon>Eukaryota</taxon>
        <taxon>Fungi</taxon>
        <taxon>Dikarya</taxon>
        <taxon>Ascomycota</taxon>
        <taxon>Pezizomycotina</taxon>
        <taxon>Dothideomycetes</taxon>
        <taxon>Pleosporomycetidae</taxon>
        <taxon>Pleosporales</taxon>
        <taxon>Pleosporineae</taxon>
        <taxon>Pleosporaceae</taxon>
        <taxon>Alternaria</taxon>
        <taxon>Alternaria sect. Alternaria</taxon>
    </lineage>
</organism>
<keyword evidence="3 5" id="KW-1133">Transmembrane helix</keyword>
<name>A0A8H7EG35_9PLEO</name>
<dbReference type="PANTHER" id="PTHR31465">
    <property type="entry name" value="PROTEIN RTA1-RELATED"/>
    <property type="match status" value="1"/>
</dbReference>
<evidence type="ECO:0000256" key="1">
    <source>
        <dbReference type="ARBA" id="ARBA00004141"/>
    </source>
</evidence>
<feature type="transmembrane region" description="Helical" evidence="5">
    <location>
        <begin position="201"/>
        <end position="218"/>
    </location>
</feature>
<dbReference type="GO" id="GO:0016020">
    <property type="term" value="C:membrane"/>
    <property type="evidence" value="ECO:0007669"/>
    <property type="project" value="UniProtKB-SubCell"/>
</dbReference>
<evidence type="ECO:0000256" key="4">
    <source>
        <dbReference type="ARBA" id="ARBA00023136"/>
    </source>
</evidence>
<reference evidence="6" key="1">
    <citation type="submission" date="2020-01" db="EMBL/GenBank/DDBJ databases">
        <authorList>
            <person name="Feng Z.H.Z."/>
        </authorList>
    </citation>
    <scope>NUCLEOTIDE SEQUENCE</scope>
    <source>
        <strain evidence="6">CBS107.38</strain>
    </source>
</reference>
<feature type="transmembrane region" description="Helical" evidence="5">
    <location>
        <begin position="45"/>
        <end position="63"/>
    </location>
</feature>
<feature type="transmembrane region" description="Helical" evidence="5">
    <location>
        <begin position="12"/>
        <end position="38"/>
    </location>
</feature>
<evidence type="ECO:0000256" key="2">
    <source>
        <dbReference type="ARBA" id="ARBA00022692"/>
    </source>
</evidence>